<proteinExistence type="predicted"/>
<accession>A0A0L0DRJ9</accession>
<organism evidence="2 3">
    <name type="scientific">Thecamonas trahens ATCC 50062</name>
    <dbReference type="NCBI Taxonomy" id="461836"/>
    <lineage>
        <taxon>Eukaryota</taxon>
        <taxon>Apusozoa</taxon>
        <taxon>Apusomonadida</taxon>
        <taxon>Apusomonadidae</taxon>
        <taxon>Thecamonas</taxon>
    </lineage>
</organism>
<gene>
    <name evidence="2" type="ORF">AMSG_10540</name>
</gene>
<name>A0A0L0DRJ9_THETB</name>
<sequence length="466" mass="48061">MATDVAACLDAFHHALAADFGGMRATAEQMRSVVDMPPLSADDGSRAQETKNEVTARVGKVQEACASLAGSLEDAPSVADVVAAVRALMAANAAQLAALAGGDETASGKFGDVGTDTAGDGVGYGMGMHELDDEPTGWSPVADKSAAAGLDEPVVSSLPTHTPLTTNTAMRAPVAAMGSPGSAFRTPGKKAPRAAALMAESGLATPTLEDFGLSAASMAALSLSQNAPPSQLEYQPRPAAQRTVEPVVQTKPVAATVATPVAPRVAAATQAEPRVPAPTQAKPAPTENEWDMLESPEPMAMPSSLAATGGYDEAKTPARPTAAAGAGAAEPAAEPAAALAPKTPLLQRCAALEAKTPMFDRLSMSETKRVYPEGLDVLTPLEDDSAIPAYLRVQVSLKCVNSTLEEINQLLADKFEAGDEPFFTQDELLELGLQRSQMKAIVLILVNVRAVASRKVGTATRYVVRV</sequence>
<feature type="compositionally biased region" description="Low complexity" evidence="1">
    <location>
        <begin position="317"/>
        <end position="329"/>
    </location>
</feature>
<dbReference type="EMBL" id="GL349492">
    <property type="protein sequence ID" value="KNC54887.1"/>
    <property type="molecule type" value="Genomic_DNA"/>
</dbReference>
<dbReference type="Proteomes" id="UP000054408">
    <property type="component" value="Unassembled WGS sequence"/>
</dbReference>
<dbReference type="RefSeq" id="XP_013753479.1">
    <property type="nucleotide sequence ID" value="XM_013898025.1"/>
</dbReference>
<protein>
    <submittedName>
        <fullName evidence="2">Uncharacterized protein</fullName>
    </submittedName>
</protein>
<feature type="region of interest" description="Disordered" evidence="1">
    <location>
        <begin position="268"/>
        <end position="329"/>
    </location>
</feature>
<evidence type="ECO:0000313" key="3">
    <source>
        <dbReference type="Proteomes" id="UP000054408"/>
    </source>
</evidence>
<reference evidence="2 3" key="1">
    <citation type="submission" date="2010-05" db="EMBL/GenBank/DDBJ databases">
        <title>The Genome Sequence of Thecamonas trahens ATCC 50062.</title>
        <authorList>
            <consortium name="The Broad Institute Genome Sequencing Platform"/>
            <person name="Russ C."/>
            <person name="Cuomo C."/>
            <person name="Shea T."/>
            <person name="Young S.K."/>
            <person name="Zeng Q."/>
            <person name="Koehrsen M."/>
            <person name="Haas B."/>
            <person name="Borodovsky M."/>
            <person name="Guigo R."/>
            <person name="Alvarado L."/>
            <person name="Berlin A."/>
            <person name="Bochicchio J."/>
            <person name="Borenstein D."/>
            <person name="Chapman S."/>
            <person name="Chen Z."/>
            <person name="Freedman E."/>
            <person name="Gellesch M."/>
            <person name="Goldberg J."/>
            <person name="Griggs A."/>
            <person name="Gujja S."/>
            <person name="Heilman E."/>
            <person name="Heiman D."/>
            <person name="Hepburn T."/>
            <person name="Howarth C."/>
            <person name="Jen D."/>
            <person name="Larson L."/>
            <person name="Mehta T."/>
            <person name="Park D."/>
            <person name="Pearson M."/>
            <person name="Roberts A."/>
            <person name="Saif S."/>
            <person name="Shenoy N."/>
            <person name="Sisk P."/>
            <person name="Stolte C."/>
            <person name="Sykes S."/>
            <person name="Thomson T."/>
            <person name="Walk T."/>
            <person name="White J."/>
            <person name="Yandava C."/>
            <person name="Burger G."/>
            <person name="Gray M.W."/>
            <person name="Holland P.W.H."/>
            <person name="King N."/>
            <person name="Lang F.B.F."/>
            <person name="Roger A.J."/>
            <person name="Ruiz-Trillo I."/>
            <person name="Lander E."/>
            <person name="Nusbaum C."/>
        </authorList>
    </citation>
    <scope>NUCLEOTIDE SEQUENCE [LARGE SCALE GENOMIC DNA]</scope>
    <source>
        <strain evidence="2 3">ATCC 50062</strain>
    </source>
</reference>
<evidence type="ECO:0000256" key="1">
    <source>
        <dbReference type="SAM" id="MobiDB-lite"/>
    </source>
</evidence>
<evidence type="ECO:0000313" key="2">
    <source>
        <dbReference type="EMBL" id="KNC54887.1"/>
    </source>
</evidence>
<keyword evidence="3" id="KW-1185">Reference proteome</keyword>
<dbReference type="AlphaFoldDB" id="A0A0L0DRJ9"/>
<dbReference type="GeneID" id="25568743"/>